<dbReference type="Gene3D" id="3.55.40.10">
    <property type="entry name" value="minor pseudopilin epsh domain"/>
    <property type="match status" value="1"/>
</dbReference>
<feature type="transmembrane region" description="Helical" evidence="11">
    <location>
        <begin position="12"/>
        <end position="32"/>
    </location>
</feature>
<evidence type="ECO:0000256" key="6">
    <source>
        <dbReference type="ARBA" id="ARBA00022692"/>
    </source>
</evidence>
<gene>
    <name evidence="13" type="ORF">AB835_03075</name>
</gene>
<dbReference type="InterPro" id="IPR012902">
    <property type="entry name" value="N_methyl_site"/>
</dbReference>
<keyword evidence="5" id="KW-0997">Cell inner membrane</keyword>
<evidence type="ECO:0000256" key="2">
    <source>
        <dbReference type="ARBA" id="ARBA00021549"/>
    </source>
</evidence>
<evidence type="ECO:0000256" key="8">
    <source>
        <dbReference type="ARBA" id="ARBA00023136"/>
    </source>
</evidence>
<sequence>MSKQTLKGFSLIELLIVLFMISILSGGVAIAISATSSPEKRLFETGERLFAQMNFALDEALMQQHLIGLHVEVDAENGSTYSWHRYKNERWQALKEPLSSHHLTDEITLQISIEDSLLESLLEKSLNEVDSAQEITPAIMFYPSSEVSDFELTLALKENNQDKSQFRIFINERGELERTGEGTENN</sequence>
<dbReference type="AlphaFoldDB" id="A0A1D2QSK9"/>
<dbReference type="GO" id="GO:0015628">
    <property type="term" value="P:protein secretion by the type II secretion system"/>
    <property type="evidence" value="ECO:0007669"/>
    <property type="project" value="InterPro"/>
</dbReference>
<keyword evidence="4" id="KW-0488">Methylation</keyword>
<comment type="caution">
    <text evidence="13">The sequence shown here is derived from an EMBL/GenBank/DDBJ whole genome shotgun (WGS) entry which is preliminary data.</text>
</comment>
<evidence type="ECO:0000259" key="12">
    <source>
        <dbReference type="Pfam" id="PF12019"/>
    </source>
</evidence>
<dbReference type="InterPro" id="IPR022346">
    <property type="entry name" value="T2SS_GspH"/>
</dbReference>
<keyword evidence="3" id="KW-1003">Cell membrane</keyword>
<dbReference type="GO" id="GO:0015627">
    <property type="term" value="C:type II protein secretion system complex"/>
    <property type="evidence" value="ECO:0007669"/>
    <property type="project" value="InterPro"/>
</dbReference>
<evidence type="ECO:0000256" key="10">
    <source>
        <dbReference type="ARBA" id="ARBA00030775"/>
    </source>
</evidence>
<comment type="subcellular location">
    <subcellularLocation>
        <location evidence="1">Cell inner membrane</location>
        <topology evidence="1">Single-pass membrane protein</topology>
    </subcellularLocation>
</comment>
<dbReference type="InterPro" id="IPR002416">
    <property type="entry name" value="T2SS_protein-GspH"/>
</dbReference>
<organism evidence="13 14">
    <name type="scientific">Candidatus Endobugula sertula</name>
    <name type="common">Bugula neritina bacterial symbiont</name>
    <dbReference type="NCBI Taxonomy" id="62101"/>
    <lineage>
        <taxon>Bacteria</taxon>
        <taxon>Pseudomonadati</taxon>
        <taxon>Pseudomonadota</taxon>
        <taxon>Gammaproteobacteria</taxon>
        <taxon>Cellvibrionales</taxon>
        <taxon>Cellvibrionaceae</taxon>
        <taxon>Candidatus Endobugula</taxon>
    </lineage>
</organism>
<evidence type="ECO:0000256" key="3">
    <source>
        <dbReference type="ARBA" id="ARBA00022475"/>
    </source>
</evidence>
<dbReference type="PROSITE" id="PS00409">
    <property type="entry name" value="PROKAR_NTER_METHYL"/>
    <property type="match status" value="1"/>
</dbReference>
<evidence type="ECO:0000313" key="14">
    <source>
        <dbReference type="Proteomes" id="UP000242502"/>
    </source>
</evidence>
<name>A0A1D2QSK9_9GAMM</name>
<evidence type="ECO:0000256" key="5">
    <source>
        <dbReference type="ARBA" id="ARBA00022519"/>
    </source>
</evidence>
<evidence type="ECO:0000256" key="7">
    <source>
        <dbReference type="ARBA" id="ARBA00022989"/>
    </source>
</evidence>
<evidence type="ECO:0000256" key="9">
    <source>
        <dbReference type="ARBA" id="ARBA00025772"/>
    </source>
</evidence>
<dbReference type="GO" id="GO:0005886">
    <property type="term" value="C:plasma membrane"/>
    <property type="evidence" value="ECO:0007669"/>
    <property type="project" value="UniProtKB-SubCell"/>
</dbReference>
<dbReference type="SUPFAM" id="SSF54523">
    <property type="entry name" value="Pili subunits"/>
    <property type="match status" value="1"/>
</dbReference>
<dbReference type="Proteomes" id="UP000242502">
    <property type="component" value="Unassembled WGS sequence"/>
</dbReference>
<dbReference type="NCBIfam" id="TIGR02532">
    <property type="entry name" value="IV_pilin_GFxxxE"/>
    <property type="match status" value="1"/>
</dbReference>
<dbReference type="Pfam" id="PF12019">
    <property type="entry name" value="GspH"/>
    <property type="match status" value="1"/>
</dbReference>
<dbReference type="PRINTS" id="PR00885">
    <property type="entry name" value="BCTERIALGSPH"/>
</dbReference>
<dbReference type="EMBL" id="MDLC01000007">
    <property type="protein sequence ID" value="ODS24578.1"/>
    <property type="molecule type" value="Genomic_DNA"/>
</dbReference>
<evidence type="ECO:0000313" key="13">
    <source>
        <dbReference type="EMBL" id="ODS24578.1"/>
    </source>
</evidence>
<evidence type="ECO:0000256" key="4">
    <source>
        <dbReference type="ARBA" id="ARBA00022481"/>
    </source>
</evidence>
<evidence type="ECO:0000256" key="11">
    <source>
        <dbReference type="SAM" id="Phobius"/>
    </source>
</evidence>
<comment type="similarity">
    <text evidence="9">Belongs to the GSP H family.</text>
</comment>
<dbReference type="Pfam" id="PF07963">
    <property type="entry name" value="N_methyl"/>
    <property type="match status" value="1"/>
</dbReference>
<dbReference type="InterPro" id="IPR045584">
    <property type="entry name" value="Pilin-like"/>
</dbReference>
<accession>A0A1D2QSK9</accession>
<dbReference type="STRING" id="62101.AB835_03075"/>
<proteinExistence type="inferred from homology"/>
<keyword evidence="8 11" id="KW-0472">Membrane</keyword>
<keyword evidence="7 11" id="KW-1133">Transmembrane helix</keyword>
<feature type="domain" description="General secretion pathway GspH" evidence="12">
    <location>
        <begin position="47"/>
        <end position="171"/>
    </location>
</feature>
<protein>
    <recommendedName>
        <fullName evidence="2">Type II secretion system protein H</fullName>
    </recommendedName>
    <alternativeName>
        <fullName evidence="10">General secretion pathway protein H</fullName>
    </alternativeName>
</protein>
<reference evidence="13 14" key="1">
    <citation type="journal article" date="2016" name="Appl. Environ. Microbiol.">
        <title>Lack of Overt Genome Reduction in the Bryostatin-Producing Bryozoan Symbiont "Candidatus Endobugula sertula".</title>
        <authorList>
            <person name="Miller I.J."/>
            <person name="Vanee N."/>
            <person name="Fong S.S."/>
            <person name="Lim-Fong G.E."/>
            <person name="Kwan J.C."/>
        </authorList>
    </citation>
    <scope>NUCLEOTIDE SEQUENCE [LARGE SCALE GENOMIC DNA]</scope>
    <source>
        <strain evidence="13">AB1-4</strain>
    </source>
</reference>
<evidence type="ECO:0000256" key="1">
    <source>
        <dbReference type="ARBA" id="ARBA00004377"/>
    </source>
</evidence>
<keyword evidence="6 11" id="KW-0812">Transmembrane</keyword>